<dbReference type="GO" id="GO:0008033">
    <property type="term" value="P:tRNA processing"/>
    <property type="evidence" value="ECO:0007669"/>
    <property type="project" value="UniProtKB-KW"/>
</dbReference>
<proteinExistence type="inferred from homology"/>
<keyword evidence="2" id="KW-0436">Ligase</keyword>
<feature type="domain" description="tRNA(Ile)-lysidine/2-thiocytidine synthase N-terminal" evidence="9">
    <location>
        <begin position="84"/>
        <end position="242"/>
    </location>
</feature>
<keyword evidence="3" id="KW-0819">tRNA processing</keyword>
<dbReference type="GeneID" id="63718083"/>
<dbReference type="InterPro" id="IPR014729">
    <property type="entry name" value="Rossmann-like_a/b/a_fold"/>
</dbReference>
<dbReference type="InParanoid" id="A0A151GMT7"/>
<dbReference type="EC" id="6.3.4.19" evidence="1"/>
<dbReference type="CDD" id="cd01992">
    <property type="entry name" value="TilS_N"/>
    <property type="match status" value="1"/>
</dbReference>
<keyword evidence="8" id="KW-0812">Transmembrane</keyword>
<keyword evidence="5" id="KW-0067">ATP-binding</keyword>
<reference evidence="10 11" key="1">
    <citation type="journal article" date="2016" name="Sci. Rep.">
        <title>Insights into Adaptations to a Near-Obligate Nematode Endoparasitic Lifestyle from the Finished Genome of Drechmeria coniospora.</title>
        <authorList>
            <person name="Zhang L."/>
            <person name="Zhou Z."/>
            <person name="Guo Q."/>
            <person name="Fokkens L."/>
            <person name="Miskei M."/>
            <person name="Pocsi I."/>
            <person name="Zhang W."/>
            <person name="Chen M."/>
            <person name="Wang L."/>
            <person name="Sun Y."/>
            <person name="Donzelli B.G."/>
            <person name="Gibson D.M."/>
            <person name="Nelson D.R."/>
            <person name="Luo J.G."/>
            <person name="Rep M."/>
            <person name="Liu H."/>
            <person name="Yang S."/>
            <person name="Wang J."/>
            <person name="Krasnoff S.B."/>
            <person name="Xu Y."/>
            <person name="Molnar I."/>
            <person name="Lin M."/>
        </authorList>
    </citation>
    <scope>NUCLEOTIDE SEQUENCE [LARGE SCALE GENOMIC DNA]</scope>
    <source>
        <strain evidence="10 11">ARSEF 6962</strain>
    </source>
</reference>
<keyword evidence="8" id="KW-1133">Transmembrane helix</keyword>
<evidence type="ECO:0000256" key="2">
    <source>
        <dbReference type="ARBA" id="ARBA00022598"/>
    </source>
</evidence>
<sequence length="745" mass="83743">MSVPTRVFHHGPKPISALEFRDAVEAVCPPRFPAVRHARPRRVGTSVCRRLQLPLGLVLTPLVVLVLASLLLLVKVLTVYFVLALAVSGGVDSMAMAFLFSKLLKTHRGIKIADNPAESAYCLVIDHQLRQGSAREASRVAQELQKMGLKAIVKQLNWKGAVPDRDKESTTMTMADPSQLPNLESVARTLRYQILGLSCRHLQSSSLFFAHHSDDQYETVLMRLLAGHGYRGLRGIPETNPIPECYELHGVYKSGLLDDQRQRNPFLSFKPPNRELRRLRWILTHDFKEESWHQIRTCLGVDGLSMPFPGHDVPDADPRLPYLTPLSSEDGGVTIYRPLLAFDKDRLIATCEANKIPWFEDRTNADATLTTRNAVRHVAKSCTLPRALQKPAILALCRRAKRKATREEAEAHRWLMREAVIQDFDPNAGTLLVNLPSLPTRLPKVRRLYDSARDEARRPHRRAMAAIAIRKLIDFVTPELHPPPLSNLSTVVDRLFPELSTSTGSDQENAKAFSIAAVLFTPVGGPLPTKWFLARAPYSSSQPLPQRKLPGYLSYTPVAWGDASAVPSARHGHAHWRTWKTAKIWDGRFWIRVSACVPARFHVQPLLPRDVKPFRRALPPTQRAKLERILKHHAPGKVRYSLPALYSVEGPKGADAATQTQTLLALPSLGIHVPGLERWVRYEARYKNVDLSLLGLRRRRGHKRPVIGYRASCSASRRRRRRRRSVARKVKAKPRPGKPDAACSG</sequence>
<accession>A0A151GMT7</accession>
<dbReference type="RefSeq" id="XP_040657777.1">
    <property type="nucleotide sequence ID" value="XM_040802744.1"/>
</dbReference>
<feature type="transmembrane region" description="Helical" evidence="8">
    <location>
        <begin position="51"/>
        <end position="73"/>
    </location>
</feature>
<dbReference type="STRING" id="98403.A0A151GMT7"/>
<keyword evidence="4" id="KW-0547">Nucleotide-binding</keyword>
<dbReference type="GO" id="GO:0032267">
    <property type="term" value="F:tRNA(Ile)-lysidine synthase activity"/>
    <property type="evidence" value="ECO:0007669"/>
    <property type="project" value="UniProtKB-EC"/>
</dbReference>
<dbReference type="InterPro" id="IPR012795">
    <property type="entry name" value="tRNA_Ile_lys_synt_N"/>
</dbReference>
<dbReference type="InterPro" id="IPR011063">
    <property type="entry name" value="TilS/TtcA_N"/>
</dbReference>
<dbReference type="GO" id="GO:0005524">
    <property type="term" value="F:ATP binding"/>
    <property type="evidence" value="ECO:0007669"/>
    <property type="project" value="UniProtKB-KW"/>
</dbReference>
<feature type="region of interest" description="Disordered" evidence="7">
    <location>
        <begin position="712"/>
        <end position="745"/>
    </location>
</feature>
<evidence type="ECO:0000256" key="3">
    <source>
        <dbReference type="ARBA" id="ARBA00022694"/>
    </source>
</evidence>
<dbReference type="Proteomes" id="UP000076580">
    <property type="component" value="Chromosome 02"/>
</dbReference>
<feature type="compositionally biased region" description="Basic residues" evidence="7">
    <location>
        <begin position="716"/>
        <end position="736"/>
    </location>
</feature>
<dbReference type="EMBL" id="LAYC01000002">
    <property type="protein sequence ID" value="KYK58425.1"/>
    <property type="molecule type" value="Genomic_DNA"/>
</dbReference>
<keyword evidence="11" id="KW-1185">Reference proteome</keyword>
<evidence type="ECO:0000256" key="1">
    <source>
        <dbReference type="ARBA" id="ARBA00013267"/>
    </source>
</evidence>
<dbReference type="AlphaFoldDB" id="A0A151GMT7"/>
<dbReference type="Pfam" id="PF01171">
    <property type="entry name" value="ATP_bind_3"/>
    <property type="match status" value="2"/>
</dbReference>
<evidence type="ECO:0000259" key="9">
    <source>
        <dbReference type="Pfam" id="PF01171"/>
    </source>
</evidence>
<keyword evidence="8" id="KW-0472">Membrane</keyword>
<name>A0A151GMT7_DRECN</name>
<dbReference type="SUPFAM" id="SSF52402">
    <property type="entry name" value="Adenine nucleotide alpha hydrolases-like"/>
    <property type="match status" value="1"/>
</dbReference>
<evidence type="ECO:0000313" key="10">
    <source>
        <dbReference type="EMBL" id="KYK58425.1"/>
    </source>
</evidence>
<evidence type="ECO:0000256" key="5">
    <source>
        <dbReference type="ARBA" id="ARBA00022840"/>
    </source>
</evidence>
<comment type="catalytic activity">
    <reaction evidence="6">
        <text>cytidine(34) in tRNA(Ile2) + L-lysine + ATP = lysidine(34) in tRNA(Ile2) + AMP + diphosphate + H(+)</text>
        <dbReference type="Rhea" id="RHEA:43744"/>
        <dbReference type="Rhea" id="RHEA-COMP:10625"/>
        <dbReference type="Rhea" id="RHEA-COMP:10670"/>
        <dbReference type="ChEBI" id="CHEBI:15378"/>
        <dbReference type="ChEBI" id="CHEBI:30616"/>
        <dbReference type="ChEBI" id="CHEBI:32551"/>
        <dbReference type="ChEBI" id="CHEBI:33019"/>
        <dbReference type="ChEBI" id="CHEBI:82748"/>
        <dbReference type="ChEBI" id="CHEBI:83665"/>
        <dbReference type="ChEBI" id="CHEBI:456215"/>
        <dbReference type="EC" id="6.3.4.19"/>
    </reaction>
</comment>
<dbReference type="PANTHER" id="PTHR43033">
    <property type="entry name" value="TRNA(ILE)-LYSIDINE SYNTHASE-RELATED"/>
    <property type="match status" value="1"/>
</dbReference>
<evidence type="ECO:0000256" key="4">
    <source>
        <dbReference type="ARBA" id="ARBA00022741"/>
    </source>
</evidence>
<organism evidence="10 11">
    <name type="scientific">Drechmeria coniospora</name>
    <name type="common">Nematophagous fungus</name>
    <name type="synonym">Meria coniospora</name>
    <dbReference type="NCBI Taxonomy" id="98403"/>
    <lineage>
        <taxon>Eukaryota</taxon>
        <taxon>Fungi</taxon>
        <taxon>Dikarya</taxon>
        <taxon>Ascomycota</taxon>
        <taxon>Pezizomycotina</taxon>
        <taxon>Sordariomycetes</taxon>
        <taxon>Hypocreomycetidae</taxon>
        <taxon>Hypocreales</taxon>
        <taxon>Ophiocordycipitaceae</taxon>
        <taxon>Drechmeria</taxon>
    </lineage>
</organism>
<dbReference type="InterPro" id="IPR012094">
    <property type="entry name" value="tRNA_Ile_lys_synt"/>
</dbReference>
<evidence type="ECO:0000313" key="11">
    <source>
        <dbReference type="Proteomes" id="UP000076580"/>
    </source>
</evidence>
<dbReference type="PANTHER" id="PTHR43033:SF1">
    <property type="entry name" value="TRNA(ILE)-LYSIDINE SYNTHASE-RELATED"/>
    <property type="match status" value="1"/>
</dbReference>
<evidence type="ECO:0000256" key="6">
    <source>
        <dbReference type="ARBA" id="ARBA00048539"/>
    </source>
</evidence>
<evidence type="ECO:0000256" key="8">
    <source>
        <dbReference type="SAM" id="Phobius"/>
    </source>
</evidence>
<gene>
    <name evidence="10" type="ORF">DCS_05440</name>
</gene>
<dbReference type="HAMAP" id="MF_01161">
    <property type="entry name" value="tRNA_Ile_lys_synt"/>
    <property type="match status" value="1"/>
</dbReference>
<comment type="caution">
    <text evidence="10">The sequence shown here is derived from an EMBL/GenBank/DDBJ whole genome shotgun (WGS) entry which is preliminary data.</text>
</comment>
<protein>
    <recommendedName>
        <fullName evidence="1">tRNA(Ile)-lysidine synthetase</fullName>
        <ecNumber evidence="1">6.3.4.19</ecNumber>
    </recommendedName>
</protein>
<dbReference type="Gene3D" id="3.40.50.620">
    <property type="entry name" value="HUPs"/>
    <property type="match status" value="1"/>
</dbReference>
<feature type="transmembrane region" description="Helical" evidence="8">
    <location>
        <begin position="79"/>
        <end position="101"/>
    </location>
</feature>
<feature type="domain" description="tRNA(Ile)-lysidine/2-thiocytidine synthase N-terminal" evidence="9">
    <location>
        <begin position="329"/>
        <end position="377"/>
    </location>
</feature>
<evidence type="ECO:0000256" key="7">
    <source>
        <dbReference type="SAM" id="MobiDB-lite"/>
    </source>
</evidence>